<evidence type="ECO:0000313" key="3">
    <source>
        <dbReference type="Proteomes" id="UP000658656"/>
    </source>
</evidence>
<proteinExistence type="predicted"/>
<dbReference type="Gene3D" id="3.40.50.1820">
    <property type="entry name" value="alpha/beta hydrolase"/>
    <property type="match status" value="1"/>
</dbReference>
<dbReference type="InterPro" id="IPR000073">
    <property type="entry name" value="AB_hydrolase_1"/>
</dbReference>
<feature type="domain" description="AB hydrolase-1" evidence="1">
    <location>
        <begin position="68"/>
        <end position="239"/>
    </location>
</feature>
<accession>A0A8H9IZY7</accession>
<dbReference type="Pfam" id="PF00561">
    <property type="entry name" value="Abhydrolase_1"/>
    <property type="match status" value="1"/>
</dbReference>
<comment type="caution">
    <text evidence="2">The sequence shown here is derived from an EMBL/GenBank/DDBJ whole genome shotgun (WGS) entry which is preliminary data.</text>
</comment>
<reference evidence="2" key="1">
    <citation type="journal article" date="2014" name="Int. J. Syst. Evol. Microbiol.">
        <title>Complete genome sequence of Corynebacterium casei LMG S-19264T (=DSM 44701T), isolated from a smear-ripened cheese.</title>
        <authorList>
            <consortium name="US DOE Joint Genome Institute (JGI-PGF)"/>
            <person name="Walter F."/>
            <person name="Albersmeier A."/>
            <person name="Kalinowski J."/>
            <person name="Ruckert C."/>
        </authorList>
    </citation>
    <scope>NUCLEOTIDE SEQUENCE</scope>
    <source>
        <strain evidence="2">CGMCC 4.7679</strain>
    </source>
</reference>
<gene>
    <name evidence="2" type="ORF">GCM10017566_58830</name>
</gene>
<dbReference type="GO" id="GO:0003824">
    <property type="term" value="F:catalytic activity"/>
    <property type="evidence" value="ECO:0007669"/>
    <property type="project" value="UniProtKB-ARBA"/>
</dbReference>
<keyword evidence="3" id="KW-1185">Reference proteome</keyword>
<dbReference type="RefSeq" id="WP_183176621.1">
    <property type="nucleotide sequence ID" value="NZ_BNAV01000011.1"/>
</dbReference>
<dbReference type="PANTHER" id="PTHR43689">
    <property type="entry name" value="HYDROLASE"/>
    <property type="match status" value="1"/>
</dbReference>
<sequence>MRLGERLNDGLSVFAVGEGPPLVTVPGLGRGADLSVRVPRSAALSTAALARGFRRRVHLVHRPVRPPSGMTIAQLAGWYATALRERFGEPVDVWGTSGGGITALQLALDHPGTVRRLVVTVAASRVDPHASRELLRVVRRGFSPSAASRLIAHGPLRLLVLATFAVSSRKPREPGEVALVEAVRGWDVTARLGELTVPVLLAGGTRDRLVPPDLLRATAAGIPDARLVLLPGRGHLSVLYDGRLKPAVGAFLGAS</sequence>
<dbReference type="InterPro" id="IPR029058">
    <property type="entry name" value="AB_hydrolase_fold"/>
</dbReference>
<dbReference type="SUPFAM" id="SSF53474">
    <property type="entry name" value="alpha/beta-Hydrolases"/>
    <property type="match status" value="1"/>
</dbReference>
<organism evidence="2 3">
    <name type="scientific">Amycolatopsis bartoniae</name>
    <dbReference type="NCBI Taxonomy" id="941986"/>
    <lineage>
        <taxon>Bacteria</taxon>
        <taxon>Bacillati</taxon>
        <taxon>Actinomycetota</taxon>
        <taxon>Actinomycetes</taxon>
        <taxon>Pseudonocardiales</taxon>
        <taxon>Pseudonocardiaceae</taxon>
        <taxon>Amycolatopsis</taxon>
    </lineage>
</organism>
<dbReference type="EMBL" id="BNAV01000011">
    <property type="protein sequence ID" value="GHF76845.1"/>
    <property type="molecule type" value="Genomic_DNA"/>
</dbReference>
<name>A0A8H9IZY7_9PSEU</name>
<dbReference type="AlphaFoldDB" id="A0A8H9IZY7"/>
<protein>
    <recommendedName>
        <fullName evidence="1">AB hydrolase-1 domain-containing protein</fullName>
    </recommendedName>
</protein>
<evidence type="ECO:0000259" key="1">
    <source>
        <dbReference type="Pfam" id="PF00561"/>
    </source>
</evidence>
<dbReference type="PANTHER" id="PTHR43689:SF8">
    <property type="entry name" value="ALPHA_BETA-HYDROLASES SUPERFAMILY PROTEIN"/>
    <property type="match status" value="1"/>
</dbReference>
<dbReference type="PRINTS" id="PR00111">
    <property type="entry name" value="ABHYDROLASE"/>
</dbReference>
<dbReference type="Proteomes" id="UP000658656">
    <property type="component" value="Unassembled WGS sequence"/>
</dbReference>
<reference evidence="2" key="2">
    <citation type="submission" date="2020-09" db="EMBL/GenBank/DDBJ databases">
        <authorList>
            <person name="Sun Q."/>
            <person name="Zhou Y."/>
        </authorList>
    </citation>
    <scope>NUCLEOTIDE SEQUENCE</scope>
    <source>
        <strain evidence="2">CGMCC 4.7679</strain>
    </source>
</reference>
<evidence type="ECO:0000313" key="2">
    <source>
        <dbReference type="EMBL" id="GHF76845.1"/>
    </source>
</evidence>